<evidence type="ECO:0000313" key="7">
    <source>
        <dbReference type="Proteomes" id="UP000310636"/>
    </source>
</evidence>
<dbReference type="OrthoDB" id="241790at2"/>
<dbReference type="InterPro" id="IPR018060">
    <property type="entry name" value="HTH_AraC"/>
</dbReference>
<organism evidence="6 7">
    <name type="scientific">Cohnella fermenti</name>
    <dbReference type="NCBI Taxonomy" id="2565925"/>
    <lineage>
        <taxon>Bacteria</taxon>
        <taxon>Bacillati</taxon>
        <taxon>Bacillota</taxon>
        <taxon>Bacilli</taxon>
        <taxon>Bacillales</taxon>
        <taxon>Paenibacillaceae</taxon>
        <taxon>Cohnella</taxon>
    </lineage>
</organism>
<evidence type="ECO:0000259" key="5">
    <source>
        <dbReference type="PROSITE" id="PS01124"/>
    </source>
</evidence>
<dbReference type="Pfam" id="PF12833">
    <property type="entry name" value="HTH_18"/>
    <property type="match status" value="1"/>
</dbReference>
<dbReference type="InterPro" id="IPR020449">
    <property type="entry name" value="Tscrpt_reg_AraC-type_HTH"/>
</dbReference>
<dbReference type="Pfam" id="PF02311">
    <property type="entry name" value="AraC_binding"/>
    <property type="match status" value="1"/>
</dbReference>
<dbReference type="GO" id="GO:0043565">
    <property type="term" value="F:sequence-specific DNA binding"/>
    <property type="evidence" value="ECO:0007669"/>
    <property type="project" value="InterPro"/>
</dbReference>
<keyword evidence="2" id="KW-0238">DNA-binding</keyword>
<accession>A0A4S4BII9</accession>
<dbReference type="PRINTS" id="PR00032">
    <property type="entry name" value="HTHARAC"/>
</dbReference>
<dbReference type="InterPro" id="IPR009057">
    <property type="entry name" value="Homeodomain-like_sf"/>
</dbReference>
<dbReference type="PROSITE" id="PS01124">
    <property type="entry name" value="HTH_ARAC_FAMILY_2"/>
    <property type="match status" value="1"/>
</dbReference>
<feature type="region of interest" description="Disordered" evidence="4">
    <location>
        <begin position="1"/>
        <end position="21"/>
    </location>
</feature>
<dbReference type="SUPFAM" id="SSF51215">
    <property type="entry name" value="Regulatory protein AraC"/>
    <property type="match status" value="1"/>
</dbReference>
<dbReference type="PANTHER" id="PTHR43280">
    <property type="entry name" value="ARAC-FAMILY TRANSCRIPTIONAL REGULATOR"/>
    <property type="match status" value="1"/>
</dbReference>
<dbReference type="InterPro" id="IPR003313">
    <property type="entry name" value="AraC-bd"/>
</dbReference>
<reference evidence="6 7" key="1">
    <citation type="submission" date="2019-04" db="EMBL/GenBank/DDBJ databases">
        <title>Cohnella sp. nov. isolated from preserved vegetables.</title>
        <authorList>
            <person name="Lin S.-Y."/>
            <person name="Hung M.-H."/>
            <person name="Young C.-C."/>
        </authorList>
    </citation>
    <scope>NUCLEOTIDE SEQUENCE [LARGE SCALE GENOMIC DNA]</scope>
    <source>
        <strain evidence="6 7">CC-MHH1044</strain>
    </source>
</reference>
<feature type="domain" description="HTH araC/xylS-type" evidence="5">
    <location>
        <begin position="313"/>
        <end position="411"/>
    </location>
</feature>
<sequence>MRKESSMGSQNVNPTALPSVLPLTDMPTAPDQIWMHAKIQADFWGGGTFLSKCVTPKAARIAEAAPRPSTYAIAIGITGTVQRRERSPADFPPTPEKLHKLQVLAEDSVSLSSYSRAIRKAGEPLRRKEWLERLYGDDYMEKDGLSFALSEYEVDRSWELHGHDFYELEFVLAGDAYQRINGVDMPLIPGRLYVLTPVDAHHVLVHPNERLRLINVKFSEEWIDEEVWQLLIARNGPLAALPAGDAQARFLGELRRMQAELAGQRRGRRLAIRYTLNRLLLDLLREMDDASGSPAVGGTDAAHAGEPEQQMKKRCLAYVHRHYREPVTLQQAASSVNLSANYFSEKFHEWVGQPFRLYVLKLRLAYADKLVRCSVLPITDIAYESGFNSLPYFIRAYKQHYGLSPSRVRKNGGDGTERKE</sequence>
<comment type="caution">
    <text evidence="6">The sequence shown here is derived from an EMBL/GenBank/DDBJ whole genome shotgun (WGS) entry which is preliminary data.</text>
</comment>
<dbReference type="Gene3D" id="1.10.10.60">
    <property type="entry name" value="Homeodomain-like"/>
    <property type="match status" value="2"/>
</dbReference>
<keyword evidence="7" id="KW-1185">Reference proteome</keyword>
<evidence type="ECO:0000313" key="6">
    <source>
        <dbReference type="EMBL" id="THF73799.1"/>
    </source>
</evidence>
<dbReference type="SUPFAM" id="SSF46689">
    <property type="entry name" value="Homeodomain-like"/>
    <property type="match status" value="2"/>
</dbReference>
<feature type="compositionally biased region" description="Polar residues" evidence="4">
    <location>
        <begin position="1"/>
        <end position="16"/>
    </location>
</feature>
<dbReference type="AlphaFoldDB" id="A0A4S4BII9"/>
<dbReference type="InterPro" id="IPR014710">
    <property type="entry name" value="RmlC-like_jellyroll"/>
</dbReference>
<keyword evidence="1" id="KW-0805">Transcription regulation</keyword>
<keyword evidence="3" id="KW-0804">Transcription</keyword>
<proteinExistence type="predicted"/>
<dbReference type="EMBL" id="SSOB01000049">
    <property type="protein sequence ID" value="THF73799.1"/>
    <property type="molecule type" value="Genomic_DNA"/>
</dbReference>
<dbReference type="PANTHER" id="PTHR43280:SF2">
    <property type="entry name" value="HTH-TYPE TRANSCRIPTIONAL REGULATOR EXSA"/>
    <property type="match status" value="1"/>
</dbReference>
<dbReference type="Proteomes" id="UP000310636">
    <property type="component" value="Unassembled WGS sequence"/>
</dbReference>
<protein>
    <submittedName>
        <fullName evidence="6">Helix-turn-helix domain-containing protein</fullName>
    </submittedName>
</protein>
<evidence type="ECO:0000256" key="1">
    <source>
        <dbReference type="ARBA" id="ARBA00023015"/>
    </source>
</evidence>
<dbReference type="GO" id="GO:0003700">
    <property type="term" value="F:DNA-binding transcription factor activity"/>
    <property type="evidence" value="ECO:0007669"/>
    <property type="project" value="InterPro"/>
</dbReference>
<evidence type="ECO:0000256" key="4">
    <source>
        <dbReference type="SAM" id="MobiDB-lite"/>
    </source>
</evidence>
<dbReference type="SMART" id="SM00342">
    <property type="entry name" value="HTH_ARAC"/>
    <property type="match status" value="1"/>
</dbReference>
<evidence type="ECO:0000256" key="2">
    <source>
        <dbReference type="ARBA" id="ARBA00023125"/>
    </source>
</evidence>
<gene>
    <name evidence="6" type="ORF">E6C55_27805</name>
</gene>
<dbReference type="InterPro" id="IPR037923">
    <property type="entry name" value="HTH-like"/>
</dbReference>
<dbReference type="Gene3D" id="2.60.120.10">
    <property type="entry name" value="Jelly Rolls"/>
    <property type="match status" value="1"/>
</dbReference>
<evidence type="ECO:0000256" key="3">
    <source>
        <dbReference type="ARBA" id="ARBA00023163"/>
    </source>
</evidence>
<name>A0A4S4BII9_9BACL</name>